<name>A0A7T4QZQ6_9GAMM</name>
<keyword evidence="1" id="KW-0472">Membrane</keyword>
<reference evidence="2 3" key="1">
    <citation type="submission" date="2020-12" db="EMBL/GenBank/DDBJ databases">
        <authorList>
            <person name="Shan Y."/>
        </authorList>
    </citation>
    <scope>NUCLEOTIDE SEQUENCE [LARGE SCALE GENOMIC DNA]</scope>
    <source>
        <strain evidence="3">csc3.9</strain>
    </source>
</reference>
<feature type="transmembrane region" description="Helical" evidence="1">
    <location>
        <begin position="154"/>
        <end position="172"/>
    </location>
</feature>
<dbReference type="Proteomes" id="UP000596063">
    <property type="component" value="Chromosome"/>
</dbReference>
<gene>
    <name evidence="2" type="ORF">I6N98_14920</name>
</gene>
<sequence length="346" mass="38552">MDPLTQGLLGATAAQNGGSGRRHTVAVSLLGFLAGMAADLDVVIRSPTDPLLFLEYHRQFTHSLVFIPIGGALCGLVLYLLFARRQLSLWQSVFYCTLGYATHALLDACTTYGTQLLWPFSDARIAWNVLSIIDPLYTVPILAACLIAAKGRTWAARLALFWVLAYPAMGWWQHQRAEGAAQQLARERGHDVISLDVKPSFANIVVWKSVYSSGGRYYVDAVRAGRRVTVIPGSSIPQLNLQRDLPWLTPSATQAEDVERFRHFSNGYIALDPEVPNRIIDIRYSLLPHEIDALWSIQLDPQAPEQHVSFQSHRQDSRAKSKTLWHMLRGSPLPSLNSKQIADSQL</sequence>
<evidence type="ECO:0000313" key="3">
    <source>
        <dbReference type="Proteomes" id="UP000596063"/>
    </source>
</evidence>
<feature type="transmembrane region" description="Helical" evidence="1">
    <location>
        <begin position="94"/>
        <end position="113"/>
    </location>
</feature>
<evidence type="ECO:0000256" key="1">
    <source>
        <dbReference type="SAM" id="Phobius"/>
    </source>
</evidence>
<dbReference type="GO" id="GO:0016787">
    <property type="term" value="F:hydrolase activity"/>
    <property type="evidence" value="ECO:0007669"/>
    <property type="project" value="UniProtKB-KW"/>
</dbReference>
<dbReference type="KEGG" id="snan:I6N98_14920"/>
<dbReference type="AlphaFoldDB" id="A0A7T4QZQ6"/>
<organism evidence="2 3">
    <name type="scientific">Spongiibacter nanhainus</name>
    <dbReference type="NCBI Taxonomy" id="2794344"/>
    <lineage>
        <taxon>Bacteria</taxon>
        <taxon>Pseudomonadati</taxon>
        <taxon>Pseudomonadota</taxon>
        <taxon>Gammaproteobacteria</taxon>
        <taxon>Cellvibrionales</taxon>
        <taxon>Spongiibacteraceae</taxon>
        <taxon>Spongiibacter</taxon>
    </lineage>
</organism>
<keyword evidence="1" id="KW-0812">Transmembrane</keyword>
<dbReference type="EMBL" id="CP066167">
    <property type="protein sequence ID" value="QQD17627.1"/>
    <property type="molecule type" value="Genomic_DNA"/>
</dbReference>
<dbReference type="PANTHER" id="PTHR40031:SF1">
    <property type="entry name" value="MEMBRANE-BOUND METAL-DEPENDENT HYDROLASE"/>
    <property type="match status" value="1"/>
</dbReference>
<keyword evidence="2" id="KW-0378">Hydrolase</keyword>
<accession>A0A7T4QZQ6</accession>
<feature type="transmembrane region" description="Helical" evidence="1">
    <location>
        <begin position="64"/>
        <end position="82"/>
    </location>
</feature>
<dbReference type="InterPro" id="IPR007404">
    <property type="entry name" value="YdjM-like"/>
</dbReference>
<protein>
    <submittedName>
        <fullName evidence="2">Metal-dependent hydrolase</fullName>
    </submittedName>
</protein>
<evidence type="ECO:0000313" key="2">
    <source>
        <dbReference type="EMBL" id="QQD17627.1"/>
    </source>
</evidence>
<feature type="transmembrane region" description="Helical" evidence="1">
    <location>
        <begin position="125"/>
        <end position="147"/>
    </location>
</feature>
<keyword evidence="1" id="KW-1133">Transmembrane helix</keyword>
<keyword evidence="3" id="KW-1185">Reference proteome</keyword>
<dbReference type="Pfam" id="PF04307">
    <property type="entry name" value="YdjM"/>
    <property type="match status" value="1"/>
</dbReference>
<dbReference type="PANTHER" id="PTHR40031">
    <property type="entry name" value="HYPOTHETICAL MEMBRANE SPANNING PROTEIN"/>
    <property type="match status" value="1"/>
</dbReference>
<dbReference type="RefSeq" id="WP_198569126.1">
    <property type="nucleotide sequence ID" value="NZ_CP066167.1"/>
</dbReference>
<proteinExistence type="predicted"/>
<dbReference type="InterPro" id="IPR053170">
    <property type="entry name" value="Transcription_regulator"/>
</dbReference>